<evidence type="ECO:0000259" key="9">
    <source>
        <dbReference type="Pfam" id="PF17768"/>
    </source>
</evidence>
<gene>
    <name evidence="10" type="primary">recJ</name>
    <name evidence="10" type="ORF">SAMEA4384403_01124</name>
</gene>
<accession>A0A239Z3A3</accession>
<organism evidence="10 11">
    <name type="scientific">Mammaliicoccus stepanovicii</name>
    <dbReference type="NCBI Taxonomy" id="643214"/>
    <lineage>
        <taxon>Bacteria</taxon>
        <taxon>Bacillati</taxon>
        <taxon>Bacillota</taxon>
        <taxon>Bacilli</taxon>
        <taxon>Bacillales</taxon>
        <taxon>Staphylococcaceae</taxon>
        <taxon>Mammaliicoccus</taxon>
    </lineage>
</organism>
<dbReference type="InterPro" id="IPR004610">
    <property type="entry name" value="RecJ"/>
</dbReference>
<dbReference type="Pfam" id="PF01368">
    <property type="entry name" value="DHH"/>
    <property type="match status" value="1"/>
</dbReference>
<dbReference type="InterPro" id="IPR051673">
    <property type="entry name" value="SSDNA_exonuclease_RecJ"/>
</dbReference>
<keyword evidence="5 10" id="KW-0269">Exonuclease</keyword>
<protein>
    <recommendedName>
        <fullName evidence="2">Single-stranded-DNA-specific exonuclease RecJ</fullName>
    </recommendedName>
</protein>
<dbReference type="PANTHER" id="PTHR30255">
    <property type="entry name" value="SINGLE-STRANDED-DNA-SPECIFIC EXONUCLEASE RECJ"/>
    <property type="match status" value="1"/>
</dbReference>
<dbReference type="Gene3D" id="3.90.1640.30">
    <property type="match status" value="1"/>
</dbReference>
<feature type="domain" description="RecJ OB" evidence="9">
    <location>
        <begin position="452"/>
        <end position="556"/>
    </location>
</feature>
<feature type="domain" description="DHHA1" evidence="7">
    <location>
        <begin position="343"/>
        <end position="438"/>
    </location>
</feature>
<dbReference type="RefSeq" id="WP_095087615.1">
    <property type="nucleotide sequence ID" value="NZ_BMDM01000002.1"/>
</dbReference>
<evidence type="ECO:0000259" key="6">
    <source>
        <dbReference type="Pfam" id="PF01368"/>
    </source>
</evidence>
<proteinExistence type="inferred from homology"/>
<keyword evidence="3" id="KW-0540">Nuclease</keyword>
<dbReference type="GO" id="GO:0006281">
    <property type="term" value="P:DNA repair"/>
    <property type="evidence" value="ECO:0007669"/>
    <property type="project" value="InterPro"/>
</dbReference>
<dbReference type="PANTHER" id="PTHR30255:SF2">
    <property type="entry name" value="SINGLE-STRANDED-DNA-SPECIFIC EXONUCLEASE RECJ"/>
    <property type="match status" value="1"/>
</dbReference>
<dbReference type="AlphaFoldDB" id="A0A239Z3A3"/>
<dbReference type="Proteomes" id="UP000242084">
    <property type="component" value="Chromosome 1"/>
</dbReference>
<feature type="domain" description="Single-stranded-DNA-specific exonuclease RecJ C-terminal" evidence="8">
    <location>
        <begin position="565"/>
        <end position="753"/>
    </location>
</feature>
<dbReference type="Pfam" id="PF02272">
    <property type="entry name" value="DHHA1"/>
    <property type="match status" value="1"/>
</dbReference>
<name>A0A239Z3A3_9STAP</name>
<evidence type="ECO:0000256" key="1">
    <source>
        <dbReference type="ARBA" id="ARBA00005915"/>
    </source>
</evidence>
<dbReference type="OrthoDB" id="9809852at2"/>
<dbReference type="SUPFAM" id="SSF64182">
    <property type="entry name" value="DHH phosphoesterases"/>
    <property type="match status" value="1"/>
</dbReference>
<evidence type="ECO:0000256" key="5">
    <source>
        <dbReference type="ARBA" id="ARBA00022839"/>
    </source>
</evidence>
<dbReference type="InterPro" id="IPR038763">
    <property type="entry name" value="DHH_sf"/>
</dbReference>
<reference evidence="10 11" key="1">
    <citation type="submission" date="2017-06" db="EMBL/GenBank/DDBJ databases">
        <authorList>
            <consortium name="Pathogen Informatics"/>
        </authorList>
    </citation>
    <scope>NUCLEOTIDE SEQUENCE [LARGE SCALE GENOMIC DNA]</scope>
    <source>
        <strain evidence="10 11">NCTC13839</strain>
    </source>
</reference>
<dbReference type="GO" id="GO:0008409">
    <property type="term" value="F:5'-3' exonuclease activity"/>
    <property type="evidence" value="ECO:0007669"/>
    <property type="project" value="InterPro"/>
</dbReference>
<dbReference type="EMBL" id="LT906462">
    <property type="protein sequence ID" value="SNV65450.1"/>
    <property type="molecule type" value="Genomic_DNA"/>
</dbReference>
<keyword evidence="11" id="KW-1185">Reference proteome</keyword>
<dbReference type="InterPro" id="IPR041122">
    <property type="entry name" value="RecJ_OB"/>
</dbReference>
<evidence type="ECO:0000256" key="3">
    <source>
        <dbReference type="ARBA" id="ARBA00022722"/>
    </source>
</evidence>
<evidence type="ECO:0000259" key="7">
    <source>
        <dbReference type="Pfam" id="PF02272"/>
    </source>
</evidence>
<dbReference type="InterPro" id="IPR018779">
    <property type="entry name" value="RecJ_C"/>
</dbReference>
<evidence type="ECO:0000313" key="11">
    <source>
        <dbReference type="Proteomes" id="UP000242084"/>
    </source>
</evidence>
<dbReference type="InterPro" id="IPR003156">
    <property type="entry name" value="DHHA1_dom"/>
</dbReference>
<dbReference type="GO" id="GO:0003676">
    <property type="term" value="F:nucleic acid binding"/>
    <property type="evidence" value="ECO:0007669"/>
    <property type="project" value="InterPro"/>
</dbReference>
<dbReference type="GO" id="GO:0006310">
    <property type="term" value="P:DNA recombination"/>
    <property type="evidence" value="ECO:0007669"/>
    <property type="project" value="InterPro"/>
</dbReference>
<dbReference type="KEGG" id="sste:SAMEA4384403_1124"/>
<dbReference type="Pfam" id="PF17768">
    <property type="entry name" value="RecJ_OB"/>
    <property type="match status" value="1"/>
</dbReference>
<keyword evidence="4 10" id="KW-0378">Hydrolase</keyword>
<dbReference type="InterPro" id="IPR001667">
    <property type="entry name" value="DDH_dom"/>
</dbReference>
<evidence type="ECO:0000256" key="4">
    <source>
        <dbReference type="ARBA" id="ARBA00022801"/>
    </source>
</evidence>
<sequence length="764" mass="86448">MTKARYQWSVSEQSNEIDKKVIKKFNISPLLEKTLISKGYTSEEDIEHLLSKEVLYHDEMLLSDMEKSVTRIHKAIQNNEKILVYGDYDADGVTSTAILVKTLESLNAIVGWYIPNRFTEGYGPSEGAFRNAHDEGVTLIITVDNGIQGHHEIDIANELGIDVIVTDHHEFGKTTPNAYAIVHPMHPEFEYPFKYLAGVGVSYKLCKALKQDLPKSFLGLVAIGTIADLVSLTDENRSMVKQGLQVLNESPSPGVKALLEIADYKDEVNEQTVGFIIGPRLNAVGRLDDARLALELLMVDDYEEATFLAEEVDHFNLERKEIVEAITEEAMILADEQVKESSQFLVLAKENWNEGVLGIVASRIVENYNLPTIVLNVDINQNHAKGSARSIEQVSMYEFLQNHSELITKFGGHHMAAGMTMEIDAIEPLKKALNDDMKNLTDGKPLLPQLTIDAEITMSDISVDNIFDLERLKPFGTDITAPIFSIKNSQIKSVKGIGQNEKHLKLTLTEKNINALHWNFGHLMNDISEETTINLAGSLNVNEWNGHQSPQIILKDLELSNDHSIFDYRSKNKQELLKINQEDAIFVINKNEEKVNENYIYYGETYNKEVASCILRDLPDDLESFKHTINEVNADKYYLVFKGQSNSYFDGIPNDQTFKSVYKALLNKKETNIQTEGMQLCQFLKIKPDQLKFILNCFYELNFITINNGIITVNKEAPKNDIKNAPLYQAKQQQIEIEKTLLYNDSSSLVSWIQSLISNNEEEI</sequence>
<evidence type="ECO:0000259" key="8">
    <source>
        <dbReference type="Pfam" id="PF10141"/>
    </source>
</evidence>
<comment type="similarity">
    <text evidence="1">Belongs to the RecJ family.</text>
</comment>
<evidence type="ECO:0000313" key="10">
    <source>
        <dbReference type="EMBL" id="SNV65450.1"/>
    </source>
</evidence>
<feature type="domain" description="DDH" evidence="6">
    <location>
        <begin position="81"/>
        <end position="225"/>
    </location>
</feature>
<evidence type="ECO:0000256" key="2">
    <source>
        <dbReference type="ARBA" id="ARBA00019841"/>
    </source>
</evidence>
<dbReference type="NCBIfam" id="TIGR00644">
    <property type="entry name" value="recJ"/>
    <property type="match status" value="1"/>
</dbReference>
<dbReference type="Gene3D" id="3.10.310.30">
    <property type="match status" value="1"/>
</dbReference>
<dbReference type="Pfam" id="PF10141">
    <property type="entry name" value="ssDNA-exonuc_C"/>
    <property type="match status" value="1"/>
</dbReference>